<dbReference type="EMBL" id="MG324354">
    <property type="protein sequence ID" value="ATW62955.1"/>
    <property type="molecule type" value="Genomic_DNA"/>
</dbReference>
<protein>
    <submittedName>
        <fullName evidence="1">Uncharacterized protein</fullName>
    </submittedName>
</protein>
<accession>A0A2H4PJ65</accession>
<proteinExistence type="predicted"/>
<evidence type="ECO:0000313" key="1">
    <source>
        <dbReference type="EMBL" id="ATW62955.1"/>
    </source>
</evidence>
<evidence type="ECO:0000313" key="2">
    <source>
        <dbReference type="Proteomes" id="UP000241216"/>
    </source>
</evidence>
<keyword evidence="2" id="KW-1185">Reference proteome</keyword>
<gene>
    <name evidence="1" type="ORF">phi674_gp37</name>
</gene>
<dbReference type="Proteomes" id="UP000241216">
    <property type="component" value="Segment"/>
</dbReference>
<organism evidence="1 2">
    <name type="scientific">Corynebacterium phage phi674</name>
    <dbReference type="NCBI Taxonomy" id="2052822"/>
    <lineage>
        <taxon>Viruses</taxon>
        <taxon>Duplodnaviria</taxon>
        <taxon>Heunggongvirae</taxon>
        <taxon>Uroviricota</taxon>
        <taxon>Caudoviricetes</taxon>
        <taxon>Ikedavirus</taxon>
        <taxon>Ikedavirus phi674</taxon>
    </lineage>
</organism>
<dbReference type="OrthoDB" id="33352at10239"/>
<sequence length="97" mass="10398">MTTENITPESTPESKKYRVQLELVFDAVETDEAFEIGSATAKMEGSPELTIMMGLEMIHDSLSTIAAQALLAGTLSAHLADDDTEGVSTVTILKNHS</sequence>
<reference evidence="2" key="1">
    <citation type="submission" date="2017-10" db="EMBL/GenBank/DDBJ databases">
        <title>Complete nucleotide sequences and annotations of phi673 and phi674, two new lytic phages of Corynebacterium glutamicum ATCC 13032.</title>
        <authorList>
            <person name="Yomantas Y.A.V."/>
            <person name="Abalakina E.G."/>
            <person name="Lobanova J.S."/>
            <person name="Mamontov V.T.A."/>
            <person name="Stoynova N.V."/>
            <person name="Mashko S.V."/>
        </authorList>
    </citation>
    <scope>NUCLEOTIDE SEQUENCE [LARGE SCALE GENOMIC DNA]</scope>
</reference>
<name>A0A2H4PJ65_9CAUD</name>